<dbReference type="InterPro" id="IPR011928">
    <property type="entry name" value="Phage_phiJL001_Gp84"/>
</dbReference>
<dbReference type="Proteomes" id="UP000481327">
    <property type="component" value="Unassembled WGS sequence"/>
</dbReference>
<comment type="caution">
    <text evidence="2">The sequence shown here is derived from an EMBL/GenBank/DDBJ whole genome shotgun (WGS) entry which is preliminary data.</text>
</comment>
<dbReference type="EMBL" id="WIOL01000001">
    <property type="protein sequence ID" value="MQT15688.1"/>
    <property type="molecule type" value="Genomic_DNA"/>
</dbReference>
<evidence type="ECO:0000313" key="2">
    <source>
        <dbReference type="EMBL" id="MQT15688.1"/>
    </source>
</evidence>
<sequence>MAALGDRLTADLTWLALCWRVVRRDGVALGFTTHDRALTVAGLRFESAPGIAPSAVVGNDDLEVDTMDVAGALTADAISAADLAAGRFDGAAVRLFLVDWRDPDAGQQLLARGTLGAVDAGGDADSGFVATLRGPTAALTVTAIESYAPECRTELGDRRCRIAMRGRTLRAPAHGDDGGVAVAAAMALEDFVEGRLRVLDGVMAGIERRIIGVAAGRLQLDEPLALAAATPVQLWQGCDKRFATCRSRFDNAANFRGEPHVPGNDMLTRFGGV</sequence>
<reference evidence="2 3" key="1">
    <citation type="submission" date="2019-09" db="EMBL/GenBank/DDBJ databases">
        <title>Polymorphobacter sp. isolated from a lake in China.</title>
        <authorList>
            <person name="Liu Z."/>
        </authorList>
    </citation>
    <scope>NUCLEOTIDE SEQUENCE [LARGE SCALE GENOMIC DNA]</scope>
    <source>
        <strain evidence="2 3">D40P</strain>
    </source>
</reference>
<dbReference type="Pfam" id="PF09356">
    <property type="entry name" value="Phage_BR0599"/>
    <property type="match status" value="1"/>
</dbReference>
<proteinExistence type="predicted"/>
<protein>
    <submittedName>
        <fullName evidence="2">DUF2163 domain-containing protein</fullName>
    </submittedName>
</protein>
<organism evidence="2 3">
    <name type="scientific">Sandarakinorhabdus fusca</name>
    <dbReference type="NCBI Taxonomy" id="1439888"/>
    <lineage>
        <taxon>Bacteria</taxon>
        <taxon>Pseudomonadati</taxon>
        <taxon>Pseudomonadota</taxon>
        <taxon>Alphaproteobacteria</taxon>
        <taxon>Sphingomonadales</taxon>
        <taxon>Sphingosinicellaceae</taxon>
        <taxon>Sandarakinorhabdus</taxon>
    </lineage>
</organism>
<dbReference type="AlphaFoldDB" id="A0A7C9KXF8"/>
<dbReference type="InterPro" id="IPR018964">
    <property type="entry name" value="Phage_phiJL001_Gp84_C"/>
</dbReference>
<feature type="domain" description="Bacteriophage phiJL001 Gp84 C-terminal" evidence="1">
    <location>
        <begin position="191"/>
        <end position="265"/>
    </location>
</feature>
<evidence type="ECO:0000313" key="3">
    <source>
        <dbReference type="Proteomes" id="UP000481327"/>
    </source>
</evidence>
<dbReference type="RefSeq" id="WP_152577006.1">
    <property type="nucleotide sequence ID" value="NZ_JAATJI010000001.1"/>
</dbReference>
<accession>A0A7C9KXF8</accession>
<gene>
    <name evidence="2" type="ORF">F3168_00210</name>
</gene>
<dbReference type="OrthoDB" id="1633386at2"/>
<dbReference type="NCBIfam" id="TIGR02218">
    <property type="entry name" value="phg_TIGR02218"/>
    <property type="match status" value="1"/>
</dbReference>
<dbReference type="Pfam" id="PF09931">
    <property type="entry name" value="Phage_phiJL001_Gp84_N"/>
    <property type="match status" value="1"/>
</dbReference>
<keyword evidence="3" id="KW-1185">Reference proteome</keyword>
<name>A0A7C9KXF8_9SPHN</name>
<evidence type="ECO:0000259" key="1">
    <source>
        <dbReference type="Pfam" id="PF09356"/>
    </source>
</evidence>